<dbReference type="RefSeq" id="WP_128673428.1">
    <property type="nucleotide sequence ID" value="NZ_RRCO01000001.1"/>
</dbReference>
<dbReference type="Pfam" id="PF00665">
    <property type="entry name" value="rve"/>
    <property type="match status" value="1"/>
</dbReference>
<dbReference type="InterPro" id="IPR001584">
    <property type="entry name" value="Integrase_cat-core"/>
</dbReference>
<dbReference type="Proteomes" id="UP000272490">
    <property type="component" value="Unassembled WGS sequence"/>
</dbReference>
<dbReference type="NCBIfam" id="NF033516">
    <property type="entry name" value="transpos_IS3"/>
    <property type="match status" value="1"/>
</dbReference>
<protein>
    <submittedName>
        <fullName evidence="3">IS3 family transposase</fullName>
    </submittedName>
</protein>
<organism evidence="3 4">
    <name type="scientific">Lachnoanaerobaculum gingivalis</name>
    <dbReference type="NCBI Taxonomy" id="2490855"/>
    <lineage>
        <taxon>Bacteria</taxon>
        <taxon>Bacillati</taxon>
        <taxon>Bacillota</taxon>
        <taxon>Clostridia</taxon>
        <taxon>Lachnospirales</taxon>
        <taxon>Lachnospiraceae</taxon>
        <taxon>Lachnoanaerobaculum</taxon>
    </lineage>
</organism>
<dbReference type="GO" id="GO:0015074">
    <property type="term" value="P:DNA integration"/>
    <property type="evidence" value="ECO:0007669"/>
    <property type="project" value="InterPro"/>
</dbReference>
<accession>A0A3P3R0W4</accession>
<dbReference type="InterPro" id="IPR050900">
    <property type="entry name" value="Transposase_IS3/IS150/IS904"/>
</dbReference>
<dbReference type="PANTHER" id="PTHR46889:SF4">
    <property type="entry name" value="TRANSPOSASE INSO FOR INSERTION SEQUENCE ELEMENT IS911B-RELATED"/>
    <property type="match status" value="1"/>
</dbReference>
<sequence>MYTEVSAKVEAAKVNGHRVSTSGMLKFLGVSRSGYHSFLNRKLSSTIQRKEAIKKNIRLIYDASKQNYGAPKITKELRKSGETIAERTVGKYMREMGIKAQWIKPFTTTTRDSDFSTELTNILDEQFNPERPNAVWCTDITYIWTQNGFVYLNCVMDLFARKIIAWTLSDTMEVSTVVATINKAKTYRNTESPLIIHSDRGSQYVSNAWREATKTMQRSYSRCAYPYDNACIESFHSLIKREWLNRFSIQDHSHAYRLVFEYIEAFYNTVRIHSHCDYMSPDEFEKLYNKALVLTAS</sequence>
<dbReference type="Gene3D" id="3.30.420.10">
    <property type="entry name" value="Ribonuclease H-like superfamily/Ribonuclease H"/>
    <property type="match status" value="1"/>
</dbReference>
<dbReference type="PROSITE" id="PS50994">
    <property type="entry name" value="INTEGRASE"/>
    <property type="match status" value="1"/>
</dbReference>
<keyword evidence="4" id="KW-1185">Reference proteome</keyword>
<gene>
    <name evidence="3" type="ORF">EHV10_03540</name>
</gene>
<dbReference type="InterPro" id="IPR036397">
    <property type="entry name" value="RNaseH_sf"/>
</dbReference>
<dbReference type="OrthoDB" id="9775203at2"/>
<name>A0A3P3R0W4_9FIRM</name>
<evidence type="ECO:0000313" key="4">
    <source>
        <dbReference type="Proteomes" id="UP000272490"/>
    </source>
</evidence>
<evidence type="ECO:0000256" key="1">
    <source>
        <dbReference type="ARBA" id="ARBA00002286"/>
    </source>
</evidence>
<dbReference type="EMBL" id="RRCO01000001">
    <property type="protein sequence ID" value="RRJ27081.1"/>
    <property type="molecule type" value="Genomic_DNA"/>
</dbReference>
<evidence type="ECO:0000259" key="2">
    <source>
        <dbReference type="PROSITE" id="PS50994"/>
    </source>
</evidence>
<dbReference type="InterPro" id="IPR025948">
    <property type="entry name" value="HTH-like_dom"/>
</dbReference>
<dbReference type="PANTHER" id="PTHR46889">
    <property type="entry name" value="TRANSPOSASE INSF FOR INSERTION SEQUENCE IS3B-RELATED"/>
    <property type="match status" value="1"/>
</dbReference>
<reference evidence="3 4" key="1">
    <citation type="submission" date="2018-11" db="EMBL/GenBank/DDBJ databases">
        <title>Genome sequencing of Lachnoanaerobaculum sp. KCOM 2030 (= ChDC B114).</title>
        <authorList>
            <person name="Kook J.-K."/>
            <person name="Park S.-N."/>
            <person name="Lim Y.K."/>
        </authorList>
    </citation>
    <scope>NUCLEOTIDE SEQUENCE [LARGE SCALE GENOMIC DNA]</scope>
    <source>
        <strain evidence="3 4">KCOM 2030</strain>
    </source>
</reference>
<comment type="function">
    <text evidence="1">Involved in the transposition of the insertion sequence.</text>
</comment>
<comment type="caution">
    <text evidence="3">The sequence shown here is derived from an EMBL/GenBank/DDBJ whole genome shotgun (WGS) entry which is preliminary data.</text>
</comment>
<proteinExistence type="predicted"/>
<dbReference type="Pfam" id="PF13333">
    <property type="entry name" value="rve_2"/>
    <property type="match status" value="1"/>
</dbReference>
<dbReference type="SUPFAM" id="SSF53098">
    <property type="entry name" value="Ribonuclease H-like"/>
    <property type="match status" value="1"/>
</dbReference>
<dbReference type="InterPro" id="IPR012337">
    <property type="entry name" value="RNaseH-like_sf"/>
</dbReference>
<feature type="domain" description="Integrase catalytic" evidence="2">
    <location>
        <begin position="128"/>
        <end position="289"/>
    </location>
</feature>
<evidence type="ECO:0000313" key="3">
    <source>
        <dbReference type="EMBL" id="RRJ27081.1"/>
    </source>
</evidence>
<dbReference type="AlphaFoldDB" id="A0A3P3R0W4"/>
<dbReference type="Pfam" id="PF13276">
    <property type="entry name" value="HTH_21"/>
    <property type="match status" value="1"/>
</dbReference>
<dbReference type="InterPro" id="IPR048020">
    <property type="entry name" value="Transpos_IS3"/>
</dbReference>
<dbReference type="GO" id="GO:0003676">
    <property type="term" value="F:nucleic acid binding"/>
    <property type="evidence" value="ECO:0007669"/>
    <property type="project" value="InterPro"/>
</dbReference>